<evidence type="ECO:0000256" key="8">
    <source>
        <dbReference type="PROSITE-ProRule" id="PRU00555"/>
    </source>
</evidence>
<dbReference type="GO" id="GO:0046475">
    <property type="term" value="P:glycerophospholipid catabolic process"/>
    <property type="evidence" value="ECO:0007669"/>
    <property type="project" value="TreeGrafter"/>
</dbReference>
<feature type="domain" description="PLA2c" evidence="10">
    <location>
        <begin position="66"/>
        <end position="654"/>
    </location>
</feature>
<evidence type="ECO:0000313" key="11">
    <source>
        <dbReference type="EMBL" id="POW01303.1"/>
    </source>
</evidence>
<evidence type="ECO:0000259" key="10">
    <source>
        <dbReference type="PROSITE" id="PS51210"/>
    </source>
</evidence>
<dbReference type="AlphaFoldDB" id="A0A2S4UVL9"/>
<dbReference type="InterPro" id="IPR016035">
    <property type="entry name" value="Acyl_Trfase/lysoPLipase"/>
</dbReference>
<reference evidence="12" key="2">
    <citation type="journal article" date="2018" name="BMC Genomics">
        <title>Genomic insights into host adaptation between the wheat stripe rust pathogen (Puccinia striiformis f. sp. tritici) and the barley stripe rust pathogen (Puccinia striiformis f. sp. hordei).</title>
        <authorList>
            <person name="Xia C."/>
            <person name="Wang M."/>
            <person name="Yin C."/>
            <person name="Cornejo O.E."/>
            <person name="Hulbert S.H."/>
            <person name="Chen X."/>
        </authorList>
    </citation>
    <scope>NUCLEOTIDE SEQUENCE [LARGE SCALE GENOMIC DNA]</scope>
    <source>
        <strain evidence="12">93TX-2</strain>
    </source>
</reference>
<evidence type="ECO:0000256" key="5">
    <source>
        <dbReference type="ARBA" id="ARBA00022963"/>
    </source>
</evidence>
<evidence type="ECO:0000256" key="4">
    <source>
        <dbReference type="ARBA" id="ARBA00022801"/>
    </source>
</evidence>
<keyword evidence="5 8" id="KW-0442">Lipid degradation</keyword>
<comment type="caution">
    <text evidence="11">The sequence shown here is derived from an EMBL/GenBank/DDBJ whole genome shotgun (WGS) entry which is preliminary data.</text>
</comment>
<protein>
    <recommendedName>
        <fullName evidence="2 9">Lysophospholipase</fullName>
        <ecNumber evidence="2 9">3.1.1.5</ecNumber>
    </recommendedName>
</protein>
<keyword evidence="4 8" id="KW-0378">Hydrolase</keyword>
<dbReference type="EMBL" id="PKSM01000234">
    <property type="protein sequence ID" value="POW01303.1"/>
    <property type="molecule type" value="Genomic_DNA"/>
</dbReference>
<evidence type="ECO:0000256" key="9">
    <source>
        <dbReference type="RuleBase" id="RU362103"/>
    </source>
</evidence>
<gene>
    <name evidence="11" type="ORF">PSHT_12611</name>
</gene>
<organism evidence="11 12">
    <name type="scientific">Puccinia striiformis</name>
    <dbReference type="NCBI Taxonomy" id="27350"/>
    <lineage>
        <taxon>Eukaryota</taxon>
        <taxon>Fungi</taxon>
        <taxon>Dikarya</taxon>
        <taxon>Basidiomycota</taxon>
        <taxon>Pucciniomycotina</taxon>
        <taxon>Pucciniomycetes</taxon>
        <taxon>Pucciniales</taxon>
        <taxon>Pucciniaceae</taxon>
        <taxon>Puccinia</taxon>
    </lineage>
</organism>
<dbReference type="SUPFAM" id="SSF52151">
    <property type="entry name" value="FabD/lysophospholipase-like"/>
    <property type="match status" value="1"/>
</dbReference>
<keyword evidence="3" id="KW-0732">Signal</keyword>
<dbReference type="SMART" id="SM00022">
    <property type="entry name" value="PLAc"/>
    <property type="match status" value="1"/>
</dbReference>
<name>A0A2S4UVL9_9BASI</name>
<dbReference type="InterPro" id="IPR002642">
    <property type="entry name" value="LysoPLipase_cat_dom"/>
</dbReference>
<reference evidence="11 12" key="1">
    <citation type="submission" date="2017-12" db="EMBL/GenBank/DDBJ databases">
        <title>Gene loss provides genomic basis for host adaptation in cereal stripe rust fungi.</title>
        <authorList>
            <person name="Xia C."/>
        </authorList>
    </citation>
    <scope>NUCLEOTIDE SEQUENCE [LARGE SCALE GENOMIC DNA]</scope>
    <source>
        <strain evidence="11 12">93TX-2</strain>
    </source>
</reference>
<reference evidence="12" key="3">
    <citation type="journal article" date="2018" name="Mol. Plant Microbe Interact.">
        <title>Genome sequence resources for the wheat stripe rust pathogen (Puccinia striiformis f. sp. tritici) and the barley stripe rust pathogen (Puccinia striiformis f. sp. hordei).</title>
        <authorList>
            <person name="Xia C."/>
            <person name="Wang M."/>
            <person name="Yin C."/>
            <person name="Cornejo O.E."/>
            <person name="Hulbert S.H."/>
            <person name="Chen X."/>
        </authorList>
    </citation>
    <scope>NUCLEOTIDE SEQUENCE [LARGE SCALE GENOMIC DNA]</scope>
    <source>
        <strain evidence="12">93TX-2</strain>
    </source>
</reference>
<dbReference type="VEuPathDB" id="FungiDB:PSHT_12611"/>
<dbReference type="Gene3D" id="3.40.1090.10">
    <property type="entry name" value="Cytosolic phospholipase A2 catalytic domain"/>
    <property type="match status" value="1"/>
</dbReference>
<keyword evidence="7" id="KW-0325">Glycoprotein</keyword>
<evidence type="ECO:0000256" key="1">
    <source>
        <dbReference type="ARBA" id="ARBA00008780"/>
    </source>
</evidence>
<dbReference type="Proteomes" id="UP000238274">
    <property type="component" value="Unassembled WGS sequence"/>
</dbReference>
<dbReference type="GO" id="GO:0005829">
    <property type="term" value="C:cytosol"/>
    <property type="evidence" value="ECO:0007669"/>
    <property type="project" value="TreeGrafter"/>
</dbReference>
<dbReference type="GO" id="GO:0004622">
    <property type="term" value="F:phosphatidylcholine lysophospholipase activity"/>
    <property type="evidence" value="ECO:0007669"/>
    <property type="project" value="UniProtKB-EC"/>
</dbReference>
<keyword evidence="12" id="KW-1185">Reference proteome</keyword>
<evidence type="ECO:0000256" key="6">
    <source>
        <dbReference type="ARBA" id="ARBA00023098"/>
    </source>
</evidence>
<dbReference type="GO" id="GO:0004623">
    <property type="term" value="F:phospholipase A2 activity"/>
    <property type="evidence" value="ECO:0007669"/>
    <property type="project" value="TreeGrafter"/>
</dbReference>
<dbReference type="PROSITE" id="PS51210">
    <property type="entry name" value="PLA2C"/>
    <property type="match status" value="1"/>
</dbReference>
<dbReference type="VEuPathDB" id="FungiDB:PSTT_00334"/>
<sequence>MRSRSWQVVITILIGLCINHYYVSSAFGFNFPRPQLNKILDRRRLSKRDEAIPTAPSGGYAPSRRPCPETVLVRQPSVHGPLNSGEAEYVLTKAQKSLPLWRTYLDNAGLLDSTSHKKRRHSGCYPSQLGICSFWGWSSSGFGGAGILNAFDSNNPRRSRLRRVGFCNWQIMPQAFRGKELLSSPLPSFSLEHWKHRRSYLWILNRASWLLGSWATANFPSFTSLNETVWKLTQPDAIYDIAILKQIHRDLKTASQKALAGFPISIVDAWAQLIVDHTMQVLHHVSSEIHTHTPRKRCPPFFGQRLARFQESICPISTSRENGKGELTLDDPVYEFTPEEFGTWHPSLNAFIPIQFLGTKINQGQISRGDRCVVGFESMGFIMWVAVSTRQSAGFFELQATSSNIFSTSEKTRDDPIWVAIIHKLMNFMTHNVYDEAIIPNPFQGLGLGFGLDGGYPSKDDENLYLADSSLSGETLPLWPLIQPSRNLDVIITVDSSNRAKPSVKSRVYPNGTSLYASYRKILPPDYAAYHFPTLGYNKRPVFFGCDETSPLIIYLPNYFIVAPTDTPTTQMQYSNTEIDGYFKNGFALATQTRASANSMSDDMQGLFDRAGPSSSIEWSICLACALIDKQQKRNGKRRTAQCQSCFDMYCAVR</sequence>
<comment type="catalytic activity">
    <reaction evidence="9">
        <text>a 1-acyl-sn-glycero-3-phosphocholine + H2O = sn-glycerol 3-phosphocholine + a fatty acid + H(+)</text>
        <dbReference type="Rhea" id="RHEA:15177"/>
        <dbReference type="ChEBI" id="CHEBI:15377"/>
        <dbReference type="ChEBI" id="CHEBI:15378"/>
        <dbReference type="ChEBI" id="CHEBI:16870"/>
        <dbReference type="ChEBI" id="CHEBI:28868"/>
        <dbReference type="ChEBI" id="CHEBI:58168"/>
        <dbReference type="EC" id="3.1.1.5"/>
    </reaction>
</comment>
<comment type="similarity">
    <text evidence="1 9">Belongs to the lysophospholipase family.</text>
</comment>
<dbReference type="Pfam" id="PF01735">
    <property type="entry name" value="PLA2_B"/>
    <property type="match status" value="1"/>
</dbReference>
<accession>A0A2S4UVL9</accession>
<dbReference type="PANTHER" id="PTHR10728:SF33">
    <property type="entry name" value="LYSOPHOSPHOLIPASE 1-RELATED"/>
    <property type="match status" value="1"/>
</dbReference>
<dbReference type="PANTHER" id="PTHR10728">
    <property type="entry name" value="CYTOSOLIC PHOSPHOLIPASE A2"/>
    <property type="match status" value="1"/>
</dbReference>
<dbReference type="EC" id="3.1.1.5" evidence="2 9"/>
<keyword evidence="6 8" id="KW-0443">Lipid metabolism</keyword>
<evidence type="ECO:0000313" key="12">
    <source>
        <dbReference type="Proteomes" id="UP000238274"/>
    </source>
</evidence>
<proteinExistence type="inferred from homology"/>
<evidence type="ECO:0000256" key="3">
    <source>
        <dbReference type="ARBA" id="ARBA00022729"/>
    </source>
</evidence>
<dbReference type="OrthoDB" id="4084751at2759"/>
<evidence type="ECO:0000256" key="7">
    <source>
        <dbReference type="ARBA" id="ARBA00023180"/>
    </source>
</evidence>
<evidence type="ECO:0000256" key="2">
    <source>
        <dbReference type="ARBA" id="ARBA00013274"/>
    </source>
</evidence>